<feature type="domain" description="DUF6268" evidence="2">
    <location>
        <begin position="40"/>
        <end position="292"/>
    </location>
</feature>
<evidence type="ECO:0000259" key="2">
    <source>
        <dbReference type="Pfam" id="PF19783"/>
    </source>
</evidence>
<evidence type="ECO:0000256" key="1">
    <source>
        <dbReference type="SAM" id="SignalP"/>
    </source>
</evidence>
<dbReference type="RefSeq" id="WP_089370685.1">
    <property type="nucleotide sequence ID" value="NZ_BMEP01000003.1"/>
</dbReference>
<organism evidence="3 4">
    <name type="scientific">Dokdonia pacifica</name>
    <dbReference type="NCBI Taxonomy" id="1627892"/>
    <lineage>
        <taxon>Bacteria</taxon>
        <taxon>Pseudomonadati</taxon>
        <taxon>Bacteroidota</taxon>
        <taxon>Flavobacteriia</taxon>
        <taxon>Flavobacteriales</taxon>
        <taxon>Flavobacteriaceae</taxon>
        <taxon>Dokdonia</taxon>
    </lineage>
</organism>
<dbReference type="AlphaFoldDB" id="A0A238WST7"/>
<dbReference type="Proteomes" id="UP000198379">
    <property type="component" value="Unassembled WGS sequence"/>
</dbReference>
<evidence type="ECO:0000313" key="3">
    <source>
        <dbReference type="EMBL" id="SNR49451.1"/>
    </source>
</evidence>
<name>A0A238WST7_9FLAO</name>
<dbReference type="InterPro" id="IPR046235">
    <property type="entry name" value="DUF6268"/>
</dbReference>
<gene>
    <name evidence="3" type="ORF">SAMN06265376_1011433</name>
</gene>
<feature type="signal peptide" evidence="1">
    <location>
        <begin position="1"/>
        <end position="21"/>
    </location>
</feature>
<protein>
    <recommendedName>
        <fullName evidence="2">DUF6268 domain-containing protein</fullName>
    </recommendedName>
</protein>
<evidence type="ECO:0000313" key="4">
    <source>
        <dbReference type="Proteomes" id="UP000198379"/>
    </source>
</evidence>
<keyword evidence="4" id="KW-1185">Reference proteome</keyword>
<dbReference type="OrthoDB" id="1114906at2"/>
<dbReference type="SUPFAM" id="SSF56935">
    <property type="entry name" value="Porins"/>
    <property type="match status" value="1"/>
</dbReference>
<dbReference type="Pfam" id="PF19783">
    <property type="entry name" value="DUF6268"/>
    <property type="match status" value="1"/>
</dbReference>
<dbReference type="Gene3D" id="2.40.160.60">
    <property type="entry name" value="Outer membrane protein transport protein (OMPP1/FadL/TodX)"/>
    <property type="match status" value="1"/>
</dbReference>
<keyword evidence="1" id="KW-0732">Signal</keyword>
<sequence length="293" mass="34084">MPKQFKNASFIFLLISSFTYAQLSDLARIEYIGLPEGSDNGSSFNRFRALVNFPIELKEDTYLFVGLDYSYIDYNVDESLVSFDPREIDEFQLFDLNIGYTFKLNEDWRFGARIQPGFSSNLKARNLSFEDAILSGDAVFIKDKKDNDIPYRLILGVSVSGKGGFPILPFISYYRKFHPKWSYNVGVPKINLQYHASSKHRFKLVARLDGFRANLQRGIEVGENQEIARRFRQQLVVGGLRYEYKFTDHIEYYINSSYILSNSVEFRDRSRNTLAEISEDNNLYIKTGIRFKL</sequence>
<reference evidence="3 4" key="1">
    <citation type="submission" date="2017-06" db="EMBL/GenBank/DDBJ databases">
        <authorList>
            <person name="Kim H.J."/>
            <person name="Triplett B.A."/>
        </authorList>
    </citation>
    <scope>NUCLEOTIDE SEQUENCE [LARGE SCALE GENOMIC DNA]</scope>
    <source>
        <strain evidence="3 4">DSM 25597</strain>
    </source>
</reference>
<accession>A0A238WST7</accession>
<proteinExistence type="predicted"/>
<feature type="chain" id="PRO_5013280416" description="DUF6268 domain-containing protein" evidence="1">
    <location>
        <begin position="22"/>
        <end position="293"/>
    </location>
</feature>
<dbReference type="EMBL" id="FZNY01000001">
    <property type="protein sequence ID" value="SNR49451.1"/>
    <property type="molecule type" value="Genomic_DNA"/>
</dbReference>